<dbReference type="Pfam" id="PF17963">
    <property type="entry name" value="Big_9"/>
    <property type="match status" value="8"/>
</dbReference>
<accession>A0ABT2GL14</accession>
<gene>
    <name evidence="6" type="ORF">NVV95_15735</name>
</gene>
<feature type="compositionally biased region" description="Low complexity" evidence="3">
    <location>
        <begin position="1735"/>
        <end position="1745"/>
    </location>
</feature>
<feature type="transmembrane region" description="Helical" evidence="4">
    <location>
        <begin position="12"/>
        <end position="34"/>
    </location>
</feature>
<feature type="region of interest" description="Disordered" evidence="3">
    <location>
        <begin position="1728"/>
        <end position="1764"/>
    </location>
</feature>
<feature type="region of interest" description="Disordered" evidence="3">
    <location>
        <begin position="1633"/>
        <end position="1665"/>
    </location>
</feature>
<dbReference type="Gene3D" id="2.60.40.3440">
    <property type="match status" value="1"/>
</dbReference>
<feature type="compositionally biased region" description="Polar residues" evidence="3">
    <location>
        <begin position="1915"/>
        <end position="1924"/>
    </location>
</feature>
<dbReference type="RefSeq" id="WP_259487497.1">
    <property type="nucleotide sequence ID" value="NZ_JANTEZ010000007.1"/>
</dbReference>
<keyword evidence="4" id="KW-0812">Transmembrane</keyword>
<dbReference type="InterPro" id="IPR050713">
    <property type="entry name" value="RTP_Phos/Ushers"/>
</dbReference>
<keyword evidence="2" id="KW-0119">Carbohydrate metabolism</keyword>
<keyword evidence="2" id="KW-0624">Polysaccharide degradation</keyword>
<feature type="domain" description="Fibronectin type-III" evidence="5">
    <location>
        <begin position="1558"/>
        <end position="1649"/>
    </location>
</feature>
<evidence type="ECO:0000259" key="5">
    <source>
        <dbReference type="PROSITE" id="PS50853"/>
    </source>
</evidence>
<dbReference type="InterPro" id="IPR013783">
    <property type="entry name" value="Ig-like_fold"/>
</dbReference>
<dbReference type="SUPFAM" id="SSF49265">
    <property type="entry name" value="Fibronectin type III"/>
    <property type="match status" value="2"/>
</dbReference>
<dbReference type="NCBIfam" id="NF012211">
    <property type="entry name" value="tand_rpt_95"/>
    <property type="match status" value="2"/>
</dbReference>
<keyword evidence="4" id="KW-0472">Membrane</keyword>
<evidence type="ECO:0000256" key="4">
    <source>
        <dbReference type="SAM" id="Phobius"/>
    </source>
</evidence>
<feature type="compositionally biased region" description="Acidic residues" evidence="3">
    <location>
        <begin position="377"/>
        <end position="390"/>
    </location>
</feature>
<dbReference type="PANTHER" id="PTHR46957">
    <property type="entry name" value="CYTOKINE RECEPTOR"/>
    <property type="match status" value="1"/>
</dbReference>
<feature type="region of interest" description="Disordered" evidence="3">
    <location>
        <begin position="1912"/>
        <end position="1933"/>
    </location>
</feature>
<dbReference type="Pfam" id="PF00041">
    <property type="entry name" value="fn3"/>
    <property type="match status" value="2"/>
</dbReference>
<evidence type="ECO:0000256" key="3">
    <source>
        <dbReference type="SAM" id="MobiDB-lite"/>
    </source>
</evidence>
<dbReference type="SMART" id="SM00060">
    <property type="entry name" value="FN3"/>
    <property type="match status" value="5"/>
</dbReference>
<keyword evidence="1" id="KW-0378">Hydrolase</keyword>
<sequence>MRLFEAIRRRKATTASVATIAALAIGVTTMAFLYEGIETADVDLNDGGVWVTKPTGLLLGHLNHPAQVIDGGLRTSSTEFDVLQRDETVLMLDASGSSLTPVNPVTMALEAPLILPPESSVSLGGPNLTVLDRETGELWAGPSSNAAGLQLDPDEPLAELGGAGAAVADAAGNVHALSTSAGKLLEFDRDENGALPVEPTSTDFPEVEEGARLTLTTVGDQAVVFDASSGTVHLPGGRAVELADASGGVVQPTGPAASDVLIATKTSLIRQPLDGGEATVVQAGGAEPGTPAAPVFLNGCAYAAWSGSGAFVRDCSGDANDVDDQIDGLAANAELRFRVNRDVVVLNDVSTGVVFLVNQDMKKVDNWDDIAPPPEQSDSDEEEDSTEDELQVLLPDRSEENTPPTAEDDDFGVRAGRTVVLPVLDNDLDPDGDMLTAKLEGSQPGVGEVQRILNGAALQVVVSPDASGTASFTYTVDDGRGGSDSATVRLKVSGDGENSPPKQKRVTDVLVELGASVSHNVLPDFIDPDGDDLYVVGASSGTDDQVQYRPDGQLTFTSIDQNTGPKEVTVVVSDGRTETEGTVRFQVRDPGSLAPVTNGDTVVTTVDERVTVAPMDNDLSPSGAPLRLAKVTETPGATIQPDYTTGTFDFTSSTPGDYYVQYLVSDGPKTAEGLVRVTVLPVTDSDDPPIAVRDTAQLPNGGTTLVNVLANDTDPNGGILAVQSVQVPAEAGVSVEVLEHEILRITDRGLNDPLTITYTVSNGAASARGEVFITPIAAPDRLLPPNAEDDEVTVRVNDIVTIPVLANDTHPNGDTLTLSPTLIEPLVDPADGSIFVAGDTVRFKAGPEPKTVYATYEAVDSQGQKDAGYITIRIVGPDDGTNAPPRPQDVTIRALQGTTVRIPIPLDGIDPDGDSVELVGQSSAPGKGRITEVGEAWLVYEAYPDASGTDTFTYTVRDRLGATATASVLVGIIPASESNQPPYAVKDAISARPGRTVAVDVMENDNDPDGDPIAIRSEGLTVPDGVTASVEGGRVLVTAPDTAGDYTLQYTIVDRWGATATGTLLMQVSPDAPLASPIARDDQVPVADMLDRETVDVNVKENDDDPDGTIDGLTVTSADPAATPLSNGNLQITLLPTSQIITYTVTDQDGLTASAFVNVPGSDTLPPVLRPGIEPLVVNDGQTVDVELSDYVLVGEGKSVRITEADTVRAANSNGDELLVDENTLRYTPKPRYDGPDALSFEVTDGTGPDDPEGRTATLVIPITVVSDYNTPPTFKGAAVTVAAGEDEQAIDLRSAAEDPDEGELEALTFAIVGDAPAGVSVRLDGSTLVARADADAPLNPSTLDVEVSDGVNPPVRGAVQISVLATTRTPPSATDDVVPQANQGQTVSVPVLDNDFNPFPDTPLTITEVAIETGTGNADFSGSTVSVTPAADYVGTMIVRYGIIDATGDPSRRADGRILLTVQGRPDAPATPTVTSIQDRTVVLNWAPPVNNGAEITSYTVTSPQGYTKSCASTTCTLDGLTNDVEYTFTVTATNSVGISDPSPSSAVARPDARPDQPQPPTLKFGDKSLEVSWVTPPTPGSAVQSFNLEISPAPARGAPSRYGVTGNSIVWEGLENGTAYQVRVQAVNKAPEPSDFSSFSATEIPAGKPEAPSQPSTTRLDPVGNQSQINVAWGKPSGNGDDNLKYTLTILRGGSPVDTLPGLTSTDQTVRLDTSESDYSFSVTATNKAGEGAPSAASAPRRSFTPPGAAGPATITSEGDGSVTFDRGASADGNGATQGELIYQYSLNGSGWTAIPGNAQTYQIAGLQNGTSYSVRVRATTPLDGTNYEGPASGDSNTGVPFGPLAQPSVSASGNAKSVTLSWSAPAGNGRPITSIEVYIDGNLSSNAGNGTVTVGDAYSESHSIRVVVKDSAGQTSSNETRASSKDAPPKGAFLSSWKSCDGTGLTNGPPCVRMKITVENFLGQSSVFCEWTGGEYLSTTIPVDGNGNGSKELNWYTQDTGAYSLENQASRMNCEGTPMKVRR</sequence>
<evidence type="ECO:0000313" key="6">
    <source>
        <dbReference type="EMBL" id="MCS5715995.1"/>
    </source>
</evidence>
<dbReference type="PROSITE" id="PS50853">
    <property type="entry name" value="FN3"/>
    <property type="match status" value="4"/>
</dbReference>
<feature type="region of interest" description="Disordered" evidence="3">
    <location>
        <begin position="365"/>
        <end position="413"/>
    </location>
</feature>
<dbReference type="Proteomes" id="UP001165580">
    <property type="component" value="Unassembled WGS sequence"/>
</dbReference>
<name>A0ABT2GL14_9MICO</name>
<dbReference type="EMBL" id="JANTEZ010000007">
    <property type="protein sequence ID" value="MCS5715995.1"/>
    <property type="molecule type" value="Genomic_DNA"/>
</dbReference>
<keyword evidence="7" id="KW-1185">Reference proteome</keyword>
<reference evidence="6" key="1">
    <citation type="submission" date="2022-08" db="EMBL/GenBank/DDBJ databases">
        <authorList>
            <person name="Deng Y."/>
            <person name="Han X.-F."/>
            <person name="Zhang Y.-Q."/>
        </authorList>
    </citation>
    <scope>NUCLEOTIDE SEQUENCE</scope>
    <source>
        <strain evidence="6">CPCC 205716</strain>
    </source>
</reference>
<feature type="compositionally biased region" description="Polar residues" evidence="3">
    <location>
        <begin position="1655"/>
        <end position="1665"/>
    </location>
</feature>
<dbReference type="InterPro" id="IPR003961">
    <property type="entry name" value="FN3_dom"/>
</dbReference>
<feature type="region of interest" description="Disordered" evidence="3">
    <location>
        <begin position="1536"/>
        <end position="1568"/>
    </location>
</feature>
<feature type="domain" description="Fibronectin type-III" evidence="5">
    <location>
        <begin position="1653"/>
        <end position="1750"/>
    </location>
</feature>
<keyword evidence="4" id="KW-1133">Transmembrane helix</keyword>
<proteinExistence type="predicted"/>
<dbReference type="InterPro" id="IPR036116">
    <property type="entry name" value="FN3_sf"/>
</dbReference>
<evidence type="ECO:0000313" key="7">
    <source>
        <dbReference type="Proteomes" id="UP001165580"/>
    </source>
</evidence>
<dbReference type="PANTHER" id="PTHR46957:SF3">
    <property type="entry name" value="CYTOKINE RECEPTOR"/>
    <property type="match status" value="1"/>
</dbReference>
<feature type="compositionally biased region" description="Polar residues" evidence="3">
    <location>
        <begin position="1536"/>
        <end position="1547"/>
    </location>
</feature>
<dbReference type="CDD" id="cd00063">
    <property type="entry name" value="FN3"/>
    <property type="match status" value="3"/>
</dbReference>
<keyword evidence="1" id="KW-0326">Glycosidase</keyword>
<protein>
    <submittedName>
        <fullName evidence="6">Ig-like domain-containing protein</fullName>
    </submittedName>
</protein>
<evidence type="ECO:0000256" key="2">
    <source>
        <dbReference type="ARBA" id="ARBA00023326"/>
    </source>
</evidence>
<dbReference type="Gene3D" id="2.60.40.2810">
    <property type="match status" value="1"/>
</dbReference>
<feature type="domain" description="Fibronectin type-III" evidence="5">
    <location>
        <begin position="1751"/>
        <end position="1845"/>
    </location>
</feature>
<evidence type="ECO:0000256" key="1">
    <source>
        <dbReference type="ARBA" id="ARBA00023295"/>
    </source>
</evidence>
<feature type="domain" description="Fibronectin type-III" evidence="5">
    <location>
        <begin position="1469"/>
        <end position="1557"/>
    </location>
</feature>
<organism evidence="6 7">
    <name type="scientific">Herbiconiux gentiana</name>
    <dbReference type="NCBI Taxonomy" id="2970912"/>
    <lineage>
        <taxon>Bacteria</taxon>
        <taxon>Bacillati</taxon>
        <taxon>Actinomycetota</taxon>
        <taxon>Actinomycetes</taxon>
        <taxon>Micrococcales</taxon>
        <taxon>Microbacteriaceae</taxon>
        <taxon>Herbiconiux</taxon>
    </lineage>
</organism>
<dbReference type="Gene3D" id="2.60.40.10">
    <property type="entry name" value="Immunoglobulins"/>
    <property type="match status" value="5"/>
</dbReference>
<comment type="caution">
    <text evidence="6">The sequence shown here is derived from an EMBL/GenBank/DDBJ whole genome shotgun (WGS) entry which is preliminary data.</text>
</comment>